<organism evidence="1">
    <name type="scientific">marine sediment metagenome</name>
    <dbReference type="NCBI Taxonomy" id="412755"/>
    <lineage>
        <taxon>unclassified sequences</taxon>
        <taxon>metagenomes</taxon>
        <taxon>ecological metagenomes</taxon>
    </lineage>
</organism>
<evidence type="ECO:0000313" key="1">
    <source>
        <dbReference type="EMBL" id="KKN37839.1"/>
    </source>
</evidence>
<accession>A0A0F9Q5P7</accession>
<dbReference type="EMBL" id="LAZR01001867">
    <property type="protein sequence ID" value="KKN37839.1"/>
    <property type="molecule type" value="Genomic_DNA"/>
</dbReference>
<sequence length="170" mass="20130">MIDYGHTCVLVFAQGNWKENYKVKLFREISKNFISNMDIDNVDLWNEIEKSPLFHPKTPGDHNKPCKVCHAIYDIFEEKKGNNEGLILFSHNILGWKGMEKILFFILGQTTVKKIFYLELDQDSYIESAEKRIKEILNNINHLKINKNNFFKLFENEQIKFSTLYEVGKY</sequence>
<reference evidence="1" key="1">
    <citation type="journal article" date="2015" name="Nature">
        <title>Complex archaea that bridge the gap between prokaryotes and eukaryotes.</title>
        <authorList>
            <person name="Spang A."/>
            <person name="Saw J.H."/>
            <person name="Jorgensen S.L."/>
            <person name="Zaremba-Niedzwiedzka K."/>
            <person name="Martijn J."/>
            <person name="Lind A.E."/>
            <person name="van Eijk R."/>
            <person name="Schleper C."/>
            <person name="Guy L."/>
            <person name="Ettema T.J."/>
        </authorList>
    </citation>
    <scope>NUCLEOTIDE SEQUENCE</scope>
</reference>
<gene>
    <name evidence="1" type="ORF">LCGC14_0759480</name>
</gene>
<dbReference type="AlphaFoldDB" id="A0A0F9Q5P7"/>
<comment type="caution">
    <text evidence="1">The sequence shown here is derived from an EMBL/GenBank/DDBJ whole genome shotgun (WGS) entry which is preliminary data.</text>
</comment>
<proteinExistence type="predicted"/>
<name>A0A0F9Q5P7_9ZZZZ</name>
<protein>
    <submittedName>
        <fullName evidence="1">Uncharacterized protein</fullName>
    </submittedName>
</protein>